<feature type="signal peptide" evidence="2">
    <location>
        <begin position="1"/>
        <end position="23"/>
    </location>
</feature>
<reference evidence="3" key="1">
    <citation type="journal article" date="2019" name="Sci. Rep.">
        <title>Draft genome of Tanacetum cinerariifolium, the natural source of mosquito coil.</title>
        <authorList>
            <person name="Yamashiro T."/>
            <person name="Shiraishi A."/>
            <person name="Satake H."/>
            <person name="Nakayama K."/>
        </authorList>
    </citation>
    <scope>NUCLEOTIDE SEQUENCE</scope>
</reference>
<dbReference type="EMBL" id="BKCJ011797281">
    <property type="protein sequence ID" value="GFD53686.1"/>
    <property type="molecule type" value="Genomic_DNA"/>
</dbReference>
<feature type="non-terminal residue" evidence="3">
    <location>
        <position position="1"/>
    </location>
</feature>
<protein>
    <submittedName>
        <fullName evidence="3">Uncharacterized protein</fullName>
    </submittedName>
</protein>
<sequence length="49" mass="4773">GAGAVSAGLLLLSAGHHLWQRAAAPEGGNARRAAKPGPAPGPDFCAGRN</sequence>
<feature type="region of interest" description="Disordered" evidence="1">
    <location>
        <begin position="23"/>
        <end position="49"/>
    </location>
</feature>
<proteinExistence type="predicted"/>
<keyword evidence="2" id="KW-0732">Signal</keyword>
<evidence type="ECO:0000256" key="1">
    <source>
        <dbReference type="SAM" id="MobiDB-lite"/>
    </source>
</evidence>
<organism evidence="3">
    <name type="scientific">Tanacetum cinerariifolium</name>
    <name type="common">Dalmatian daisy</name>
    <name type="synonym">Chrysanthemum cinerariifolium</name>
    <dbReference type="NCBI Taxonomy" id="118510"/>
    <lineage>
        <taxon>Eukaryota</taxon>
        <taxon>Viridiplantae</taxon>
        <taxon>Streptophyta</taxon>
        <taxon>Embryophyta</taxon>
        <taxon>Tracheophyta</taxon>
        <taxon>Spermatophyta</taxon>
        <taxon>Magnoliopsida</taxon>
        <taxon>eudicotyledons</taxon>
        <taxon>Gunneridae</taxon>
        <taxon>Pentapetalae</taxon>
        <taxon>asterids</taxon>
        <taxon>campanulids</taxon>
        <taxon>Asterales</taxon>
        <taxon>Asteraceae</taxon>
        <taxon>Asteroideae</taxon>
        <taxon>Anthemideae</taxon>
        <taxon>Anthemidinae</taxon>
        <taxon>Tanacetum</taxon>
    </lineage>
</organism>
<comment type="caution">
    <text evidence="3">The sequence shown here is derived from an EMBL/GenBank/DDBJ whole genome shotgun (WGS) entry which is preliminary data.</text>
</comment>
<feature type="chain" id="PRO_5025685822" evidence="2">
    <location>
        <begin position="24"/>
        <end position="49"/>
    </location>
</feature>
<evidence type="ECO:0000256" key="2">
    <source>
        <dbReference type="SAM" id="SignalP"/>
    </source>
</evidence>
<name>A0A699X7A5_TANCI</name>
<gene>
    <name evidence="3" type="ORF">Tci_925655</name>
</gene>
<evidence type="ECO:0000313" key="3">
    <source>
        <dbReference type="EMBL" id="GFD53686.1"/>
    </source>
</evidence>
<dbReference type="AlphaFoldDB" id="A0A699X7A5"/>
<accession>A0A699X7A5</accession>